<evidence type="ECO:0000313" key="12">
    <source>
        <dbReference type="Proteomes" id="UP000429523"/>
    </source>
</evidence>
<dbReference type="Proteomes" id="UP000488956">
    <property type="component" value="Unassembled WGS sequence"/>
</dbReference>
<dbReference type="EMBL" id="QXGB01000508">
    <property type="protein sequence ID" value="KAE9212417.1"/>
    <property type="molecule type" value="Genomic_DNA"/>
</dbReference>
<evidence type="ECO:0000313" key="15">
    <source>
        <dbReference type="Proteomes" id="UP000440367"/>
    </source>
</evidence>
<dbReference type="EMBL" id="QXFZ01000522">
    <property type="protein sequence ID" value="KAE9113258.1"/>
    <property type="molecule type" value="Genomic_DNA"/>
</dbReference>
<dbReference type="EMBL" id="QXGF01000570">
    <property type="protein sequence ID" value="KAE8938287.1"/>
    <property type="molecule type" value="Genomic_DNA"/>
</dbReference>
<dbReference type="Proteomes" id="UP000486351">
    <property type="component" value="Unassembled WGS sequence"/>
</dbReference>
<evidence type="ECO:0000313" key="7">
    <source>
        <dbReference type="EMBL" id="KAE9212417.1"/>
    </source>
</evidence>
<sequence>MGGRSIFVPPLSILFTVIIDADCRLLHPRDSDSKQAPSPPRRQPPPCHSLSFMKSEECCHAGRHYTIL</sequence>
<evidence type="ECO:0000313" key="19">
    <source>
        <dbReference type="Proteomes" id="UP000476176"/>
    </source>
</evidence>
<feature type="chain" id="PRO_5036379966" description="Secreted protein" evidence="1">
    <location>
        <begin position="22"/>
        <end position="68"/>
    </location>
</feature>
<dbReference type="Proteomes" id="UP000460718">
    <property type="component" value="Unassembled WGS sequence"/>
</dbReference>
<dbReference type="EMBL" id="QXFY01000478">
    <property type="protein sequence ID" value="KAE9343159.1"/>
    <property type="molecule type" value="Genomic_DNA"/>
</dbReference>
<evidence type="ECO:0008006" key="22">
    <source>
        <dbReference type="Google" id="ProtNLM"/>
    </source>
</evidence>
<dbReference type="Proteomes" id="UP000476176">
    <property type="component" value="Unassembled WGS sequence"/>
</dbReference>
<evidence type="ECO:0000313" key="2">
    <source>
        <dbReference type="EMBL" id="KAE8938287.1"/>
    </source>
</evidence>
<dbReference type="EMBL" id="QXGE01000493">
    <property type="protein sequence ID" value="KAE9310877.1"/>
    <property type="molecule type" value="Genomic_DNA"/>
</dbReference>
<evidence type="ECO:0000313" key="8">
    <source>
        <dbReference type="EMBL" id="KAE9233585.1"/>
    </source>
</evidence>
<evidence type="ECO:0000313" key="14">
    <source>
        <dbReference type="Proteomes" id="UP000437068"/>
    </source>
</evidence>
<protein>
    <recommendedName>
        <fullName evidence="22">Secreted protein</fullName>
    </recommendedName>
</protein>
<comment type="caution">
    <text evidence="3">The sequence shown here is derived from an EMBL/GenBank/DDBJ whole genome shotgun (WGS) entry which is preliminary data.</text>
</comment>
<proteinExistence type="predicted"/>
<dbReference type="EMBL" id="QXFX01000494">
    <property type="protein sequence ID" value="KAE9113615.1"/>
    <property type="molecule type" value="Genomic_DNA"/>
</dbReference>
<name>A0A6A3KWG4_9STRA</name>
<feature type="signal peptide" evidence="1">
    <location>
        <begin position="1"/>
        <end position="21"/>
    </location>
</feature>
<dbReference type="Proteomes" id="UP000429523">
    <property type="component" value="Unassembled WGS sequence"/>
</dbReference>
<evidence type="ECO:0000256" key="1">
    <source>
        <dbReference type="SAM" id="SignalP"/>
    </source>
</evidence>
<reference evidence="18 19" key="1">
    <citation type="submission" date="2018-09" db="EMBL/GenBank/DDBJ databases">
        <title>Genomic investigation of the strawberry pathogen Phytophthora fragariae indicates pathogenicity is determined by transcriptional variation in three key races.</title>
        <authorList>
            <person name="Adams T.M."/>
            <person name="Armitage A.D."/>
            <person name="Sobczyk M.K."/>
            <person name="Bates H.J."/>
            <person name="Dunwell J.M."/>
            <person name="Nellist C.F."/>
            <person name="Harrison R.J."/>
        </authorList>
    </citation>
    <scope>NUCLEOTIDE SEQUENCE [LARGE SCALE GENOMIC DNA]</scope>
    <source>
        <strain evidence="10 14">A4</strain>
        <strain evidence="9 15">BC-1</strain>
        <strain evidence="8 19">BC-23</strain>
        <strain evidence="7 13">NOV-27</strain>
        <strain evidence="6 16">NOV-5</strain>
        <strain evidence="4 17">NOV-71</strain>
        <strain evidence="11 20">NOV-77</strain>
        <strain evidence="2 12">NOV-9</strain>
        <strain evidence="5 21">ONT-3</strain>
        <strain evidence="3 18">SCRP245</strain>
    </source>
</reference>
<dbReference type="EMBL" id="QXGA01000490">
    <property type="protein sequence ID" value="KAE9145153.1"/>
    <property type="molecule type" value="Genomic_DNA"/>
</dbReference>
<evidence type="ECO:0000313" key="13">
    <source>
        <dbReference type="Proteomes" id="UP000433483"/>
    </source>
</evidence>
<evidence type="ECO:0000313" key="18">
    <source>
        <dbReference type="Proteomes" id="UP000460718"/>
    </source>
</evidence>
<dbReference type="Proteomes" id="UP000433483">
    <property type="component" value="Unassembled WGS sequence"/>
</dbReference>
<accession>A0A6A3KWG4</accession>
<dbReference type="Proteomes" id="UP000437068">
    <property type="component" value="Unassembled WGS sequence"/>
</dbReference>
<evidence type="ECO:0000313" key="6">
    <source>
        <dbReference type="EMBL" id="KAE9145153.1"/>
    </source>
</evidence>
<evidence type="ECO:0000313" key="11">
    <source>
        <dbReference type="EMBL" id="KAE9343159.1"/>
    </source>
</evidence>
<organism evidence="3 18">
    <name type="scientific">Phytophthora fragariae</name>
    <dbReference type="NCBI Taxonomy" id="53985"/>
    <lineage>
        <taxon>Eukaryota</taxon>
        <taxon>Sar</taxon>
        <taxon>Stramenopiles</taxon>
        <taxon>Oomycota</taxon>
        <taxon>Peronosporomycetes</taxon>
        <taxon>Peronosporales</taxon>
        <taxon>Peronosporaceae</taxon>
        <taxon>Phytophthora</taxon>
    </lineage>
</organism>
<evidence type="ECO:0000313" key="5">
    <source>
        <dbReference type="EMBL" id="KAE9113615.1"/>
    </source>
</evidence>
<evidence type="ECO:0000313" key="16">
    <source>
        <dbReference type="Proteomes" id="UP000440732"/>
    </source>
</evidence>
<evidence type="ECO:0000313" key="9">
    <source>
        <dbReference type="EMBL" id="KAE9233770.1"/>
    </source>
</evidence>
<evidence type="ECO:0000313" key="20">
    <source>
        <dbReference type="Proteomes" id="UP000486351"/>
    </source>
</evidence>
<dbReference type="Proteomes" id="UP000440367">
    <property type="component" value="Unassembled WGS sequence"/>
</dbReference>
<keyword evidence="13" id="KW-1185">Reference proteome</keyword>
<dbReference type="EMBL" id="QXFW01000470">
    <property type="protein sequence ID" value="KAE9011260.1"/>
    <property type="molecule type" value="Genomic_DNA"/>
</dbReference>
<evidence type="ECO:0000313" key="21">
    <source>
        <dbReference type="Proteomes" id="UP000488956"/>
    </source>
</evidence>
<keyword evidence="1" id="KW-0732">Signal</keyword>
<dbReference type="Proteomes" id="UP000440732">
    <property type="component" value="Unassembled WGS sequence"/>
</dbReference>
<dbReference type="EMBL" id="QXGD01000565">
    <property type="protein sequence ID" value="KAE9233770.1"/>
    <property type="molecule type" value="Genomic_DNA"/>
</dbReference>
<dbReference type="Proteomes" id="UP000441208">
    <property type="component" value="Unassembled WGS sequence"/>
</dbReference>
<evidence type="ECO:0000313" key="10">
    <source>
        <dbReference type="EMBL" id="KAE9310877.1"/>
    </source>
</evidence>
<gene>
    <name evidence="10" type="ORF">PF001_g9982</name>
    <name evidence="9" type="ORF">PF002_g11986</name>
    <name evidence="8" type="ORF">PF004_g9622</name>
    <name evidence="7" type="ORF">PF005_g10600</name>
    <name evidence="6" type="ORF">PF006_g9967</name>
    <name evidence="4" type="ORF">PF007_g10788</name>
    <name evidence="11" type="ORF">PF008_g9800</name>
    <name evidence="2" type="ORF">PF009_g11823</name>
    <name evidence="5" type="ORF">PF010_g10014</name>
    <name evidence="3" type="ORF">PF011_g9442</name>
</gene>
<evidence type="ECO:0000313" key="17">
    <source>
        <dbReference type="Proteomes" id="UP000441208"/>
    </source>
</evidence>
<dbReference type="EMBL" id="QXGC01000477">
    <property type="protein sequence ID" value="KAE9233585.1"/>
    <property type="molecule type" value="Genomic_DNA"/>
</dbReference>
<dbReference type="AlphaFoldDB" id="A0A6A3KWG4"/>
<evidence type="ECO:0000313" key="4">
    <source>
        <dbReference type="EMBL" id="KAE9113258.1"/>
    </source>
</evidence>
<evidence type="ECO:0000313" key="3">
    <source>
        <dbReference type="EMBL" id="KAE9011260.1"/>
    </source>
</evidence>